<dbReference type="AlphaFoldDB" id="A0A444I328"/>
<evidence type="ECO:0000313" key="2">
    <source>
        <dbReference type="Proteomes" id="UP000283817"/>
    </source>
</evidence>
<gene>
    <name evidence="1" type="ORF">EHI47_11520</name>
</gene>
<sequence>MRNKAERLAALHQLSAAEEAGNVRYGISVHPAIVVAIKDRIAGHQHWASRYAAYAREQMGVTDGDQLYA</sequence>
<protein>
    <submittedName>
        <fullName evidence="1">Uncharacterized protein</fullName>
    </submittedName>
</protein>
<accession>A0A444I328</accession>
<organism evidence="1 2">
    <name type="scientific">Rhizobium leguminosarum</name>
    <dbReference type="NCBI Taxonomy" id="384"/>
    <lineage>
        <taxon>Bacteria</taxon>
        <taxon>Pseudomonadati</taxon>
        <taxon>Pseudomonadota</taxon>
        <taxon>Alphaproteobacteria</taxon>
        <taxon>Hyphomicrobiales</taxon>
        <taxon>Rhizobiaceae</taxon>
        <taxon>Rhizobium/Agrobacterium group</taxon>
        <taxon>Rhizobium</taxon>
    </lineage>
</organism>
<evidence type="ECO:0000313" key="1">
    <source>
        <dbReference type="EMBL" id="RWX32007.1"/>
    </source>
</evidence>
<dbReference type="RefSeq" id="WP_128410470.1">
    <property type="nucleotide sequence ID" value="NZ_JAAXEZ010000002.1"/>
</dbReference>
<proteinExistence type="predicted"/>
<dbReference type="Proteomes" id="UP000283817">
    <property type="component" value="Unassembled WGS sequence"/>
</dbReference>
<reference evidence="1 2" key="1">
    <citation type="submission" date="2019-01" db="EMBL/GenBank/DDBJ databases">
        <title>RHIZO-ID as a novel technology for direct rhizobia identification.</title>
        <authorList>
            <person name="De Meyer S.E."/>
        </authorList>
    </citation>
    <scope>NUCLEOTIDE SEQUENCE [LARGE SCALE GENOMIC DNA]</scope>
    <source>
        <strain evidence="1 2">WSM448</strain>
    </source>
</reference>
<comment type="caution">
    <text evidence="1">The sequence shown here is derived from an EMBL/GenBank/DDBJ whole genome shotgun (WGS) entry which is preliminary data.</text>
</comment>
<name>A0A444I328_RHILE</name>
<dbReference type="EMBL" id="SBHX01000027">
    <property type="protein sequence ID" value="RWX32007.1"/>
    <property type="molecule type" value="Genomic_DNA"/>
</dbReference>